<feature type="transmembrane region" description="Helical" evidence="7">
    <location>
        <begin position="108"/>
        <end position="127"/>
    </location>
</feature>
<gene>
    <name evidence="9" type="ORF">EYF70_09280</name>
    <name evidence="8" type="ORF">GCM10007387_31830</name>
</gene>
<reference evidence="8" key="3">
    <citation type="submission" date="2022-12" db="EMBL/GenBank/DDBJ databases">
        <authorList>
            <person name="Sun Q."/>
            <person name="Kim S."/>
        </authorList>
    </citation>
    <scope>NUCLEOTIDE SEQUENCE</scope>
    <source>
        <strain evidence="8">KCTC 12343</strain>
    </source>
</reference>
<sequence length="134" mass="14519">MLKRFIGSSTPDAGLLFARLAGAALLLWVHGLPKLLHWQQELAHIDDPLHLGRGVTLACALFAEVLCPFLIAAGLFTRLACLPVLFLLGVSMVLVHPDWSIEQGQFGWLLLIVFGTIALAGAGRWSLDRRLAAA</sequence>
<feature type="transmembrane region" description="Helical" evidence="7">
    <location>
        <begin position="51"/>
        <end position="72"/>
    </location>
</feature>
<evidence type="ECO:0000256" key="6">
    <source>
        <dbReference type="ARBA" id="ARBA00023136"/>
    </source>
</evidence>
<evidence type="ECO:0000313" key="8">
    <source>
        <dbReference type="EMBL" id="GGY47447.1"/>
    </source>
</evidence>
<dbReference type="RefSeq" id="WP_131145142.1">
    <property type="nucleotide sequence ID" value="NZ_BMWV01000007.1"/>
</dbReference>
<dbReference type="PANTHER" id="PTHR33452:SF1">
    <property type="entry name" value="INNER MEMBRANE PROTEIN YPHA-RELATED"/>
    <property type="match status" value="1"/>
</dbReference>
<reference evidence="9 10" key="2">
    <citation type="submission" date="2019-02" db="EMBL/GenBank/DDBJ databases">
        <title>Draft Genome Sequences of Six Type Strains of the Genus Massilia.</title>
        <authorList>
            <person name="Miess H."/>
            <person name="Frediansyhah A."/>
            <person name="Gross H."/>
        </authorList>
    </citation>
    <scope>NUCLEOTIDE SEQUENCE [LARGE SCALE GENOMIC DNA]</scope>
    <source>
        <strain evidence="9 10">DSM 17472</strain>
    </source>
</reference>
<dbReference type="PANTHER" id="PTHR33452">
    <property type="entry name" value="OXIDOREDUCTASE CATD-RELATED"/>
    <property type="match status" value="1"/>
</dbReference>
<reference evidence="8" key="1">
    <citation type="journal article" date="2014" name="Int. J. Syst. Evol. Microbiol.">
        <title>Complete genome sequence of Corynebacterium casei LMG S-19264T (=DSM 44701T), isolated from a smear-ripened cheese.</title>
        <authorList>
            <consortium name="US DOE Joint Genome Institute (JGI-PGF)"/>
            <person name="Walter F."/>
            <person name="Albersmeier A."/>
            <person name="Kalinowski J."/>
            <person name="Ruckert C."/>
        </authorList>
    </citation>
    <scope>NUCLEOTIDE SEQUENCE</scope>
    <source>
        <strain evidence="8">KCTC 12343</strain>
    </source>
</reference>
<dbReference type="OrthoDB" id="9813193at2"/>
<dbReference type="InterPro" id="IPR051907">
    <property type="entry name" value="DoxX-like_oxidoreductase"/>
</dbReference>
<dbReference type="Pfam" id="PF07681">
    <property type="entry name" value="DoxX"/>
    <property type="match status" value="1"/>
</dbReference>
<evidence type="ECO:0000256" key="4">
    <source>
        <dbReference type="ARBA" id="ARBA00022692"/>
    </source>
</evidence>
<evidence type="ECO:0000256" key="2">
    <source>
        <dbReference type="ARBA" id="ARBA00006679"/>
    </source>
</evidence>
<evidence type="ECO:0000256" key="1">
    <source>
        <dbReference type="ARBA" id="ARBA00004651"/>
    </source>
</evidence>
<dbReference type="GO" id="GO:0005886">
    <property type="term" value="C:plasma membrane"/>
    <property type="evidence" value="ECO:0007669"/>
    <property type="project" value="UniProtKB-SubCell"/>
</dbReference>
<evidence type="ECO:0000313" key="10">
    <source>
        <dbReference type="Proteomes" id="UP000292307"/>
    </source>
</evidence>
<accession>A0A411WW90</accession>
<keyword evidence="6 7" id="KW-0472">Membrane</keyword>
<proteinExistence type="inferred from homology"/>
<evidence type="ECO:0000256" key="3">
    <source>
        <dbReference type="ARBA" id="ARBA00022475"/>
    </source>
</evidence>
<dbReference type="AlphaFoldDB" id="A0A411WW90"/>
<keyword evidence="4 7" id="KW-0812">Transmembrane</keyword>
<evidence type="ECO:0000313" key="9">
    <source>
        <dbReference type="EMBL" id="QBI01016.1"/>
    </source>
</evidence>
<dbReference type="EMBL" id="CP036401">
    <property type="protein sequence ID" value="QBI01016.1"/>
    <property type="molecule type" value="Genomic_DNA"/>
</dbReference>
<name>A0A411WW90_9BURK</name>
<dbReference type="Proteomes" id="UP000628442">
    <property type="component" value="Unassembled WGS sequence"/>
</dbReference>
<keyword evidence="3" id="KW-1003">Cell membrane</keyword>
<organism evidence="8 11">
    <name type="scientific">Pseudoduganella albidiflava</name>
    <dbReference type="NCBI Taxonomy" id="321983"/>
    <lineage>
        <taxon>Bacteria</taxon>
        <taxon>Pseudomonadati</taxon>
        <taxon>Pseudomonadota</taxon>
        <taxon>Betaproteobacteria</taxon>
        <taxon>Burkholderiales</taxon>
        <taxon>Oxalobacteraceae</taxon>
        <taxon>Telluria group</taxon>
        <taxon>Pseudoduganella</taxon>
    </lineage>
</organism>
<comment type="subcellular location">
    <subcellularLocation>
        <location evidence="1">Cell membrane</location>
        <topology evidence="1">Multi-pass membrane protein</topology>
    </subcellularLocation>
</comment>
<dbReference type="Proteomes" id="UP000292307">
    <property type="component" value="Chromosome"/>
</dbReference>
<evidence type="ECO:0000256" key="5">
    <source>
        <dbReference type="ARBA" id="ARBA00022989"/>
    </source>
</evidence>
<feature type="transmembrane region" description="Helical" evidence="7">
    <location>
        <begin position="12"/>
        <end position="31"/>
    </location>
</feature>
<evidence type="ECO:0000313" key="11">
    <source>
        <dbReference type="Proteomes" id="UP000628442"/>
    </source>
</evidence>
<protein>
    <submittedName>
        <fullName evidence="9">DoxX family protein</fullName>
    </submittedName>
    <submittedName>
        <fullName evidence="8">LysR family transcriptional regulator</fullName>
    </submittedName>
</protein>
<comment type="similarity">
    <text evidence="2">Belongs to the DoxX family.</text>
</comment>
<keyword evidence="5 7" id="KW-1133">Transmembrane helix</keyword>
<keyword evidence="10" id="KW-1185">Reference proteome</keyword>
<feature type="transmembrane region" description="Helical" evidence="7">
    <location>
        <begin position="79"/>
        <end position="96"/>
    </location>
</feature>
<dbReference type="InterPro" id="IPR032808">
    <property type="entry name" value="DoxX"/>
</dbReference>
<evidence type="ECO:0000256" key="7">
    <source>
        <dbReference type="SAM" id="Phobius"/>
    </source>
</evidence>
<dbReference type="EMBL" id="BMWV01000007">
    <property type="protein sequence ID" value="GGY47447.1"/>
    <property type="molecule type" value="Genomic_DNA"/>
</dbReference>